<accession>A0A3P7YMT5</accession>
<name>A0A183FN84_HELPZ</name>
<accession>A0A183FN84</accession>
<dbReference type="PANTHER" id="PTHR23227">
    <property type="entry name" value="BUCENTAUR RELATED"/>
    <property type="match status" value="1"/>
</dbReference>
<dbReference type="SUPFAM" id="SSF56219">
    <property type="entry name" value="DNase I-like"/>
    <property type="match status" value="1"/>
</dbReference>
<dbReference type="OrthoDB" id="414666at2759"/>
<protein>
    <submittedName>
        <fullName evidence="3">Endo/exonuclease/phosphatase domain-containing protein</fullName>
    </submittedName>
</protein>
<dbReference type="Proteomes" id="UP000050761">
    <property type="component" value="Unassembled WGS sequence"/>
</dbReference>
<sequence length="173" mass="19391">MKIVVATRERLYHFFSAYAPQTGCSDQAKDEFWSLLDEKTAEVPPKDVIIVAGDLNGHVGATKDGNSCHDGFGYGLHNTDSVHILEYADSHNLTIMNTVFRKRNSHLISFYSGNTKTQIDFVLMRDRDRNLVTDAKIVSYETVAPQHRPLICTLKIAHPRVQQVERCGVASGE</sequence>
<evidence type="ECO:0000313" key="2">
    <source>
        <dbReference type="Proteomes" id="UP000050761"/>
    </source>
</evidence>
<reference evidence="3" key="2">
    <citation type="submission" date="2019-09" db="UniProtKB">
        <authorList>
            <consortium name="WormBaseParasite"/>
        </authorList>
    </citation>
    <scope>IDENTIFICATION</scope>
</reference>
<proteinExistence type="predicted"/>
<evidence type="ECO:0000313" key="3">
    <source>
        <dbReference type="WBParaSite" id="HPBE_0000893401-mRNA-1"/>
    </source>
</evidence>
<keyword evidence="2" id="KW-1185">Reference proteome</keyword>
<dbReference type="EMBL" id="UZAH01026295">
    <property type="protein sequence ID" value="VDO78449.1"/>
    <property type="molecule type" value="Genomic_DNA"/>
</dbReference>
<dbReference type="InterPro" id="IPR027124">
    <property type="entry name" value="Swc5/CFDP1/2"/>
</dbReference>
<dbReference type="PANTHER" id="PTHR23227:SF67">
    <property type="entry name" value="CRANIOFACIAL DEVELOPMENT PROTEIN 2-LIKE"/>
    <property type="match status" value="1"/>
</dbReference>
<organism evidence="2 3">
    <name type="scientific">Heligmosomoides polygyrus</name>
    <name type="common">Parasitic roundworm</name>
    <dbReference type="NCBI Taxonomy" id="6339"/>
    <lineage>
        <taxon>Eukaryota</taxon>
        <taxon>Metazoa</taxon>
        <taxon>Ecdysozoa</taxon>
        <taxon>Nematoda</taxon>
        <taxon>Chromadorea</taxon>
        <taxon>Rhabditida</taxon>
        <taxon>Rhabditina</taxon>
        <taxon>Rhabditomorpha</taxon>
        <taxon>Strongyloidea</taxon>
        <taxon>Heligmosomidae</taxon>
        <taxon>Heligmosomoides</taxon>
    </lineage>
</organism>
<dbReference type="AlphaFoldDB" id="A0A183FN84"/>
<dbReference type="Gene3D" id="3.60.10.10">
    <property type="entry name" value="Endonuclease/exonuclease/phosphatase"/>
    <property type="match status" value="1"/>
</dbReference>
<dbReference type="InterPro" id="IPR036691">
    <property type="entry name" value="Endo/exonu/phosph_ase_sf"/>
</dbReference>
<dbReference type="WBParaSite" id="HPBE_0000893401-mRNA-1">
    <property type="protein sequence ID" value="HPBE_0000893401-mRNA-1"/>
    <property type="gene ID" value="HPBE_0000893401"/>
</dbReference>
<evidence type="ECO:0000313" key="1">
    <source>
        <dbReference type="EMBL" id="VDO78449.1"/>
    </source>
</evidence>
<gene>
    <name evidence="1" type="ORF">HPBE_LOCUS8935</name>
</gene>
<reference evidence="1 2" key="1">
    <citation type="submission" date="2018-11" db="EMBL/GenBank/DDBJ databases">
        <authorList>
            <consortium name="Pathogen Informatics"/>
        </authorList>
    </citation>
    <scope>NUCLEOTIDE SEQUENCE [LARGE SCALE GENOMIC DNA]</scope>
</reference>